<evidence type="ECO:0000313" key="5">
    <source>
        <dbReference type="Proteomes" id="UP001439008"/>
    </source>
</evidence>
<dbReference type="Proteomes" id="UP001439008">
    <property type="component" value="Unassembled WGS sequence"/>
</dbReference>
<evidence type="ECO:0000256" key="2">
    <source>
        <dbReference type="PROSITE-ProRule" id="PRU00104"/>
    </source>
</evidence>
<gene>
    <name evidence="4" type="ORF">MHBO_003802</name>
</gene>
<dbReference type="SUPFAM" id="SSF56204">
    <property type="entry name" value="Hect, E3 ligase catalytic domain"/>
    <property type="match status" value="1"/>
</dbReference>
<dbReference type="Pfam" id="PF00632">
    <property type="entry name" value="HECT"/>
    <property type="match status" value="1"/>
</dbReference>
<sequence>SIDSGFEARLKALEKVAAGDNSDFASLQPLTFTATLLDGSETPLKPNGALIDVKESQCGHYAILLQKARRDESRLQIDAIAAGLATIVPASILRFFSAEELEKMVCGNRRIDLRVLRENTRYRPPSIEESDQIKWLWVALEEFGQEDRQRFLRFVWGQSRLPLSREGFKEKFVVCLREEQFDESLPASHTCFFSLDLPKYTSKNVLKEKLLYAIRNCQEIDTDFIPRNVAWEEE</sequence>
<proteinExistence type="predicted"/>
<feature type="non-terminal residue" evidence="4">
    <location>
        <position position="1"/>
    </location>
</feature>
<feature type="domain" description="HECT" evidence="3">
    <location>
        <begin position="76"/>
        <end position="224"/>
    </location>
</feature>
<dbReference type="PANTHER" id="PTHR46654">
    <property type="entry name" value="E3 UBIQUITIN-PROTEIN LIGASE HECTD3"/>
    <property type="match status" value="1"/>
</dbReference>
<dbReference type="Gene3D" id="3.30.2410.10">
    <property type="entry name" value="Hect, E3 ligase catalytic domain"/>
    <property type="match status" value="1"/>
</dbReference>
<evidence type="ECO:0000256" key="1">
    <source>
        <dbReference type="ARBA" id="ARBA00022786"/>
    </source>
</evidence>
<dbReference type="InterPro" id="IPR000569">
    <property type="entry name" value="HECT_dom"/>
</dbReference>
<keyword evidence="1 2" id="KW-0833">Ubl conjugation pathway</keyword>
<dbReference type="PROSITE" id="PS50237">
    <property type="entry name" value="HECT"/>
    <property type="match status" value="1"/>
</dbReference>
<dbReference type="PANTHER" id="PTHR46654:SF1">
    <property type="entry name" value="E3 UBIQUITIN-PROTEIN LIGASE HECTD3"/>
    <property type="match status" value="1"/>
</dbReference>
<feature type="active site" description="Glycyl thioester intermediate" evidence="2">
    <location>
        <position position="191"/>
    </location>
</feature>
<dbReference type="InterPro" id="IPR035983">
    <property type="entry name" value="Hect_E3_ubiquitin_ligase"/>
</dbReference>
<evidence type="ECO:0000313" key="4">
    <source>
        <dbReference type="EMBL" id="MES1922293.1"/>
    </source>
</evidence>
<dbReference type="EMBL" id="JBDODL010002535">
    <property type="protein sequence ID" value="MES1922293.1"/>
    <property type="molecule type" value="Genomic_DNA"/>
</dbReference>
<dbReference type="Gene3D" id="3.30.2160.10">
    <property type="entry name" value="Hect, E3 ligase catalytic domain"/>
    <property type="match status" value="1"/>
</dbReference>
<evidence type="ECO:0000259" key="3">
    <source>
        <dbReference type="PROSITE" id="PS50237"/>
    </source>
</evidence>
<dbReference type="InterPro" id="IPR042469">
    <property type="entry name" value="HECTD3"/>
</dbReference>
<protein>
    <recommendedName>
        <fullName evidence="3">HECT domain-containing protein</fullName>
    </recommendedName>
</protein>
<keyword evidence="5" id="KW-1185">Reference proteome</keyword>
<accession>A0ABV2ARH6</accession>
<comment type="caution">
    <text evidence="4">The sequence shown here is derived from an EMBL/GenBank/DDBJ whole genome shotgun (WGS) entry which is preliminary data.</text>
</comment>
<name>A0ABV2ARH6_9EUKA</name>
<dbReference type="SMART" id="SM00119">
    <property type="entry name" value="HECTc"/>
    <property type="match status" value="1"/>
</dbReference>
<dbReference type="Gene3D" id="3.90.1750.10">
    <property type="entry name" value="Hect, E3 ligase catalytic domains"/>
    <property type="match status" value="1"/>
</dbReference>
<reference evidence="4 5" key="1">
    <citation type="journal article" date="2024" name="BMC Biol.">
        <title>Comparative genomics of Ascetosporea gives new insight into the evolutionary basis for animal parasitism in Rhizaria.</title>
        <authorList>
            <person name="Hiltunen Thoren M."/>
            <person name="Onut-Brannstrom I."/>
            <person name="Alfjorden A."/>
            <person name="Peckova H."/>
            <person name="Swords F."/>
            <person name="Hooper C."/>
            <person name="Holzer A.S."/>
            <person name="Bass D."/>
            <person name="Burki F."/>
        </authorList>
    </citation>
    <scope>NUCLEOTIDE SEQUENCE [LARGE SCALE GENOMIC DNA]</scope>
    <source>
        <strain evidence="4">20-A016</strain>
    </source>
</reference>
<organism evidence="4 5">
    <name type="scientific">Bonamia ostreae</name>
    <dbReference type="NCBI Taxonomy" id="126728"/>
    <lineage>
        <taxon>Eukaryota</taxon>
        <taxon>Sar</taxon>
        <taxon>Rhizaria</taxon>
        <taxon>Endomyxa</taxon>
        <taxon>Ascetosporea</taxon>
        <taxon>Haplosporida</taxon>
        <taxon>Bonamia</taxon>
    </lineage>
</organism>